<keyword evidence="2" id="KW-1185">Reference proteome</keyword>
<evidence type="ECO:0000313" key="1">
    <source>
        <dbReference type="EMBL" id="GEN29874.1"/>
    </source>
</evidence>
<comment type="caution">
    <text evidence="1">The sequence shown here is derived from an EMBL/GenBank/DDBJ whole genome shotgun (WGS) entry which is preliminary data.</text>
</comment>
<evidence type="ECO:0000313" key="2">
    <source>
        <dbReference type="Proteomes" id="UP000321491"/>
    </source>
</evidence>
<dbReference type="RefSeq" id="WP_146934341.1">
    <property type="nucleotide sequence ID" value="NZ_BJXW01000002.1"/>
</dbReference>
<organism evidence="1 2">
    <name type="scientific">Cerasibacillus quisquiliarum</name>
    <dbReference type="NCBI Taxonomy" id="227865"/>
    <lineage>
        <taxon>Bacteria</taxon>
        <taxon>Bacillati</taxon>
        <taxon>Bacillota</taxon>
        <taxon>Bacilli</taxon>
        <taxon>Bacillales</taxon>
        <taxon>Bacillaceae</taxon>
        <taxon>Cerasibacillus</taxon>
    </lineage>
</organism>
<dbReference type="InterPro" id="IPR036249">
    <property type="entry name" value="Thioredoxin-like_sf"/>
</dbReference>
<dbReference type="OrthoDB" id="32865at2"/>
<evidence type="ECO:0008006" key="3">
    <source>
        <dbReference type="Google" id="ProtNLM"/>
    </source>
</evidence>
<dbReference type="InterPro" id="IPR008554">
    <property type="entry name" value="Glutaredoxin-like"/>
</dbReference>
<sequence>MTLYFYMRENCPLCEEAEQLLEMLQLDYHFTIEKRNIEEDDRWLSQYQMEIPVVEIGEDVLYGKDLNLHQLEKKIKSLGYKS</sequence>
<dbReference type="SUPFAM" id="SSF52833">
    <property type="entry name" value="Thioredoxin-like"/>
    <property type="match status" value="1"/>
</dbReference>
<proteinExistence type="predicted"/>
<dbReference type="Pfam" id="PF05768">
    <property type="entry name" value="Glrx-like"/>
    <property type="match status" value="1"/>
</dbReference>
<dbReference type="PANTHER" id="PTHR33558">
    <property type="entry name" value="GLUTAREDOXIN-LIKE PROTEIN C5ORF63 HOMOLOG"/>
    <property type="match status" value="1"/>
</dbReference>
<dbReference type="Proteomes" id="UP000321491">
    <property type="component" value="Unassembled WGS sequence"/>
</dbReference>
<dbReference type="EMBL" id="BJXW01000002">
    <property type="protein sequence ID" value="GEN29874.1"/>
    <property type="molecule type" value="Genomic_DNA"/>
</dbReference>
<name>A0A511UTG4_9BACI</name>
<dbReference type="Gene3D" id="3.40.30.10">
    <property type="entry name" value="Glutaredoxin"/>
    <property type="match status" value="1"/>
</dbReference>
<dbReference type="AlphaFoldDB" id="A0A511UTG4"/>
<dbReference type="PANTHER" id="PTHR33558:SF1">
    <property type="entry name" value="GLUTAREDOXIN-LIKE PROTEIN C5ORF63 HOMOLOG"/>
    <property type="match status" value="1"/>
</dbReference>
<gene>
    <name evidence="1" type="ORF">CQU01_01120</name>
</gene>
<protein>
    <recommendedName>
        <fullName evidence="3">Thioredoxin family protein</fullName>
    </recommendedName>
</protein>
<reference evidence="1 2" key="1">
    <citation type="submission" date="2019-07" db="EMBL/GenBank/DDBJ databases">
        <title>Whole genome shotgun sequence of Cerasibacillus quisquiliarum NBRC 102429.</title>
        <authorList>
            <person name="Hosoyama A."/>
            <person name="Uohara A."/>
            <person name="Ohji S."/>
            <person name="Ichikawa N."/>
        </authorList>
    </citation>
    <scope>NUCLEOTIDE SEQUENCE [LARGE SCALE GENOMIC DNA]</scope>
    <source>
        <strain evidence="1 2">NBRC 102429</strain>
    </source>
</reference>
<dbReference type="InterPro" id="IPR052565">
    <property type="entry name" value="Glutaredoxin-like_YDR286C"/>
</dbReference>
<accession>A0A511UTG4</accession>